<dbReference type="AlphaFoldDB" id="A0A931NDZ3"/>
<dbReference type="Proteomes" id="UP000620139">
    <property type="component" value="Unassembled WGS sequence"/>
</dbReference>
<feature type="region of interest" description="Disordered" evidence="1">
    <location>
        <begin position="1"/>
        <end position="24"/>
    </location>
</feature>
<reference evidence="2" key="1">
    <citation type="submission" date="2020-12" db="EMBL/GenBank/DDBJ databases">
        <title>The genome sequence of Inhella sp. 4Y17.</title>
        <authorList>
            <person name="Liu Y."/>
        </authorList>
    </citation>
    <scope>NUCLEOTIDE SEQUENCE</scope>
    <source>
        <strain evidence="2">4Y10</strain>
    </source>
</reference>
<protein>
    <submittedName>
        <fullName evidence="2">Uncharacterized protein</fullName>
    </submittedName>
</protein>
<keyword evidence="3" id="KW-1185">Reference proteome</keyword>
<evidence type="ECO:0000313" key="3">
    <source>
        <dbReference type="Proteomes" id="UP000620139"/>
    </source>
</evidence>
<organism evidence="2 3">
    <name type="scientific">Inhella gelatinilytica</name>
    <dbReference type="NCBI Taxonomy" id="2795030"/>
    <lineage>
        <taxon>Bacteria</taxon>
        <taxon>Pseudomonadati</taxon>
        <taxon>Pseudomonadota</taxon>
        <taxon>Betaproteobacteria</taxon>
        <taxon>Burkholderiales</taxon>
        <taxon>Sphaerotilaceae</taxon>
        <taxon>Inhella</taxon>
    </lineage>
</organism>
<sequence length="58" mass="6442">MLTATANRHANPARRSPLSPALLDSLLDKGPKHCAYEGSGFTQGRRALDRLLQLDRKR</sequence>
<gene>
    <name evidence="2" type="ORF">I7X43_12295</name>
</gene>
<accession>A0A931NDZ3</accession>
<comment type="caution">
    <text evidence="2">The sequence shown here is derived from an EMBL/GenBank/DDBJ whole genome shotgun (WGS) entry which is preliminary data.</text>
</comment>
<proteinExistence type="predicted"/>
<name>A0A931NDZ3_9BURK</name>
<evidence type="ECO:0000313" key="2">
    <source>
        <dbReference type="EMBL" id="MBH9553622.1"/>
    </source>
</evidence>
<dbReference type="EMBL" id="JAEDAL010000006">
    <property type="protein sequence ID" value="MBH9553622.1"/>
    <property type="molecule type" value="Genomic_DNA"/>
</dbReference>
<dbReference type="RefSeq" id="WP_198101238.1">
    <property type="nucleotide sequence ID" value="NZ_JAEDAL010000006.1"/>
</dbReference>
<evidence type="ECO:0000256" key="1">
    <source>
        <dbReference type="SAM" id="MobiDB-lite"/>
    </source>
</evidence>